<dbReference type="InterPro" id="IPR052513">
    <property type="entry name" value="Thioester_dehydratase-like"/>
</dbReference>
<dbReference type="Pfam" id="PF12172">
    <property type="entry name" value="zf-ChsH2"/>
    <property type="match status" value="1"/>
</dbReference>
<dbReference type="SUPFAM" id="SSF50249">
    <property type="entry name" value="Nucleic acid-binding proteins"/>
    <property type="match status" value="1"/>
</dbReference>
<evidence type="ECO:0000259" key="1">
    <source>
        <dbReference type="Pfam" id="PF01796"/>
    </source>
</evidence>
<gene>
    <name evidence="3" type="ORF">GCM10010439_64280</name>
</gene>
<dbReference type="EMBL" id="BAAATZ010000033">
    <property type="protein sequence ID" value="GAA2736656.1"/>
    <property type="molecule type" value="Genomic_DNA"/>
</dbReference>
<evidence type="ECO:0000313" key="4">
    <source>
        <dbReference type="Proteomes" id="UP001501842"/>
    </source>
</evidence>
<proteinExistence type="predicted"/>
<evidence type="ECO:0000259" key="2">
    <source>
        <dbReference type="Pfam" id="PF12172"/>
    </source>
</evidence>
<comment type="caution">
    <text evidence="3">The sequence shown here is derived from an EMBL/GenBank/DDBJ whole genome shotgun (WGS) entry which is preliminary data.</text>
</comment>
<name>A0ABP6H6A8_9ACTN</name>
<dbReference type="InterPro" id="IPR022002">
    <property type="entry name" value="ChsH2_Znr"/>
</dbReference>
<dbReference type="InterPro" id="IPR002878">
    <property type="entry name" value="ChsH2_C"/>
</dbReference>
<dbReference type="PANTHER" id="PTHR34075">
    <property type="entry name" value="BLR3430 PROTEIN"/>
    <property type="match status" value="1"/>
</dbReference>
<sequence length="129" mass="13726">MTFPTVEPNAASEAFFDAAARNVLVLRRCAHCGHTRAPRRTTCRACGRGEAAWVEASGTGELVTWGRHPGGRLFGMVELAEGPWMETALVGLEADRLRSGLPVAVRFVSGEGGAPYPVFGPATDKELDA</sequence>
<accession>A0ABP6H6A8</accession>
<feature type="domain" description="ChsH2 C-terminal OB-fold" evidence="1">
    <location>
        <begin position="53"/>
        <end position="108"/>
    </location>
</feature>
<dbReference type="Proteomes" id="UP001501842">
    <property type="component" value="Unassembled WGS sequence"/>
</dbReference>
<reference evidence="4" key="1">
    <citation type="journal article" date="2019" name="Int. J. Syst. Evol. Microbiol.">
        <title>The Global Catalogue of Microorganisms (GCM) 10K type strain sequencing project: providing services to taxonomists for standard genome sequencing and annotation.</title>
        <authorList>
            <consortium name="The Broad Institute Genomics Platform"/>
            <consortium name="The Broad Institute Genome Sequencing Center for Infectious Disease"/>
            <person name="Wu L."/>
            <person name="Ma J."/>
        </authorList>
    </citation>
    <scope>NUCLEOTIDE SEQUENCE [LARGE SCALE GENOMIC DNA]</scope>
    <source>
        <strain evidence="4">JCM 8201</strain>
    </source>
</reference>
<keyword evidence="4" id="KW-1185">Reference proteome</keyword>
<dbReference type="InterPro" id="IPR012340">
    <property type="entry name" value="NA-bd_OB-fold"/>
</dbReference>
<organism evidence="3 4">
    <name type="scientific">Actinocorallia aurantiaca</name>
    <dbReference type="NCBI Taxonomy" id="46204"/>
    <lineage>
        <taxon>Bacteria</taxon>
        <taxon>Bacillati</taxon>
        <taxon>Actinomycetota</taxon>
        <taxon>Actinomycetes</taxon>
        <taxon>Streptosporangiales</taxon>
        <taxon>Thermomonosporaceae</taxon>
        <taxon>Actinocorallia</taxon>
    </lineage>
</organism>
<dbReference type="PANTHER" id="PTHR34075:SF5">
    <property type="entry name" value="BLR3430 PROTEIN"/>
    <property type="match status" value="1"/>
</dbReference>
<protein>
    <submittedName>
        <fullName evidence="3">Zn-ribbon domain-containing OB-fold protein</fullName>
    </submittedName>
</protein>
<dbReference type="Gene3D" id="6.10.30.10">
    <property type="match status" value="1"/>
</dbReference>
<dbReference type="RefSeq" id="WP_344456325.1">
    <property type="nucleotide sequence ID" value="NZ_BAAATZ010000033.1"/>
</dbReference>
<dbReference type="Pfam" id="PF01796">
    <property type="entry name" value="OB_ChsH2_C"/>
    <property type="match status" value="1"/>
</dbReference>
<feature type="domain" description="ChsH2 rubredoxin-like zinc ribbon" evidence="2">
    <location>
        <begin position="16"/>
        <end position="49"/>
    </location>
</feature>
<evidence type="ECO:0000313" key="3">
    <source>
        <dbReference type="EMBL" id="GAA2736656.1"/>
    </source>
</evidence>